<dbReference type="GO" id="GO:0016020">
    <property type="term" value="C:membrane"/>
    <property type="evidence" value="ECO:0007669"/>
    <property type="project" value="UniProtKB-SubCell"/>
</dbReference>
<name>A0A178VEI7_ARATH</name>
<dbReference type="CDD" id="cd09629">
    <property type="entry name" value="DOMON_CIL1_like"/>
    <property type="match status" value="1"/>
</dbReference>
<dbReference type="ExpressionAtlas" id="A0A178VEI7">
    <property type="expression patterns" value="baseline and differential"/>
</dbReference>
<sequence length="273" mass="27926">MSLCLKIPLIKHQTTPEQNSAMASSSSSLLILAVACFVSLISPAISQQACKSQNLNSAGPFDSCEDLPVLNSYLHYTYNSSNSSLSVAFVATPSQANGGWVAWAINPTGTKMAGSQAFLAYRSGGGAAPVVKTYNISSYSSLVEGKLAFDFWNLRAESLSGGRIAIFTTVKVPAGADSVNQVWQIGGNVTNGRPGVHPFGPDNLGSHRVLSFTEDAAPGSAPSPGSAPAPGTSGSTTPGTAAGGPGNAGSLTRNVNFGVNLGILVLLGSIFIF</sequence>
<feature type="compositionally biased region" description="Low complexity" evidence="6">
    <location>
        <begin position="216"/>
        <end position="240"/>
    </location>
</feature>
<dbReference type="Proteomes" id="UP000078284">
    <property type="component" value="Chromosome 3"/>
</dbReference>
<reference evidence="10" key="1">
    <citation type="journal article" date="2016" name="Proc. Natl. Acad. Sci. U.S.A.">
        <title>Chromosome-level assembly of Arabidopsis thaliana Ler reveals the extent of translocation and inversion polymorphisms.</title>
        <authorList>
            <person name="Zapata L."/>
            <person name="Ding J."/>
            <person name="Willing E.M."/>
            <person name="Hartwig B."/>
            <person name="Bezdan D."/>
            <person name="Jiao W.B."/>
            <person name="Patel V."/>
            <person name="Velikkakam James G."/>
            <person name="Koornneef M."/>
            <person name="Ossowski S."/>
            <person name="Schneeberger K."/>
        </authorList>
    </citation>
    <scope>NUCLEOTIDE SEQUENCE [LARGE SCALE GENOMIC DNA]</scope>
    <source>
        <strain evidence="10">cv. Landsberg erecta</strain>
    </source>
</reference>
<dbReference type="InterPro" id="IPR045265">
    <property type="entry name" value="AIR12_DOMON"/>
</dbReference>
<dbReference type="Araport" id="AT3G07390"/>
<accession>A0A178VEI7</accession>
<proteinExistence type="predicted"/>
<evidence type="ECO:0000259" key="7">
    <source>
        <dbReference type="PROSITE" id="PS50836"/>
    </source>
</evidence>
<feature type="region of interest" description="Disordered" evidence="6">
    <location>
        <begin position="214"/>
        <end position="245"/>
    </location>
</feature>
<comment type="subcellular location">
    <subcellularLocation>
        <location evidence="1">Membrane</location>
    </subcellularLocation>
</comment>
<dbReference type="InterPro" id="IPR005018">
    <property type="entry name" value="DOMON_domain"/>
</dbReference>
<dbReference type="EMBL" id="LUHQ01000003">
    <property type="protein sequence ID" value="OAP04296.1"/>
    <property type="molecule type" value="Genomic_DNA"/>
</dbReference>
<evidence type="ECO:0000313" key="8">
    <source>
        <dbReference type="Araport" id="AT3G07390"/>
    </source>
</evidence>
<evidence type="ECO:0000256" key="3">
    <source>
        <dbReference type="ARBA" id="ARBA00022729"/>
    </source>
</evidence>
<dbReference type="KEGG" id="ath:AT3G07390"/>
<dbReference type="PANTHER" id="PTHR23130">
    <property type="entry name" value="CYTOCHROME B561 AND DOMON DOMAIN-CONTAINING PROTEIN"/>
    <property type="match status" value="1"/>
</dbReference>
<keyword evidence="5" id="KW-0472">Membrane</keyword>
<dbReference type="PROSITE" id="PS50836">
    <property type="entry name" value="DOMON"/>
    <property type="match status" value="1"/>
</dbReference>
<feature type="domain" description="DOMON" evidence="7">
    <location>
        <begin position="70"/>
        <end position="186"/>
    </location>
</feature>
<dbReference type="PANTHER" id="PTHR23130:SF157">
    <property type="entry name" value="AUXIN-INDUCED IN ROOT CULTURES PROTEIN 12"/>
    <property type="match status" value="1"/>
</dbReference>
<evidence type="ECO:0000313" key="9">
    <source>
        <dbReference type="EMBL" id="OAP04296.1"/>
    </source>
</evidence>
<keyword evidence="3" id="KW-0732">Signal</keyword>
<evidence type="ECO:0000256" key="2">
    <source>
        <dbReference type="ARBA" id="ARBA00022448"/>
    </source>
</evidence>
<dbReference type="AlphaFoldDB" id="A0A178VEI7"/>
<protein>
    <submittedName>
        <fullName evidence="9">AIR12</fullName>
    </submittedName>
</protein>
<evidence type="ECO:0000256" key="5">
    <source>
        <dbReference type="ARBA" id="ARBA00023136"/>
    </source>
</evidence>
<keyword evidence="2" id="KW-0813">Transport</keyword>
<evidence type="ECO:0000313" key="10">
    <source>
        <dbReference type="Proteomes" id="UP000078284"/>
    </source>
</evidence>
<evidence type="ECO:0000256" key="6">
    <source>
        <dbReference type="SAM" id="MobiDB-lite"/>
    </source>
</evidence>
<evidence type="ECO:0000256" key="4">
    <source>
        <dbReference type="ARBA" id="ARBA00022982"/>
    </source>
</evidence>
<keyword evidence="4" id="KW-0249">Electron transport</keyword>
<dbReference type="Pfam" id="PF04526">
    <property type="entry name" value="DUF568"/>
    <property type="match status" value="1"/>
</dbReference>
<dbReference type="OMA" id="SKSYASC"/>
<organism evidence="9 10">
    <name type="scientific">Arabidopsis thaliana</name>
    <name type="common">Mouse-ear cress</name>
    <dbReference type="NCBI Taxonomy" id="3702"/>
    <lineage>
        <taxon>Eukaryota</taxon>
        <taxon>Viridiplantae</taxon>
        <taxon>Streptophyta</taxon>
        <taxon>Embryophyta</taxon>
        <taxon>Tracheophyta</taxon>
        <taxon>Spermatophyta</taxon>
        <taxon>Magnoliopsida</taxon>
        <taxon>eudicotyledons</taxon>
        <taxon>Gunneridae</taxon>
        <taxon>Pentapetalae</taxon>
        <taxon>rosids</taxon>
        <taxon>malvids</taxon>
        <taxon>Brassicales</taxon>
        <taxon>Brassicaceae</taxon>
        <taxon>Camelineae</taxon>
        <taxon>Arabidopsis</taxon>
    </lineage>
</organism>
<evidence type="ECO:0000256" key="1">
    <source>
        <dbReference type="ARBA" id="ARBA00004370"/>
    </source>
</evidence>
<gene>
    <name evidence="8" type="ordered locus">At3g07390</name>
    <name evidence="9" type="ordered locus">AXX17_At3g07350</name>
</gene>
<comment type="caution">
    <text evidence="9">The sequence shown here is derived from an EMBL/GenBank/DDBJ whole genome shotgun (WGS) entry which is preliminary data.</text>
</comment>